<feature type="region of interest" description="Disordered" evidence="1">
    <location>
        <begin position="55"/>
        <end position="89"/>
    </location>
</feature>
<evidence type="ECO:0008006" key="4">
    <source>
        <dbReference type="Google" id="ProtNLM"/>
    </source>
</evidence>
<evidence type="ECO:0000256" key="1">
    <source>
        <dbReference type="SAM" id="MobiDB-lite"/>
    </source>
</evidence>
<accession>A0A0D3IK00</accession>
<feature type="compositionally biased region" description="Basic and acidic residues" evidence="1">
    <location>
        <begin position="67"/>
        <end position="82"/>
    </location>
</feature>
<protein>
    <recommendedName>
        <fullName evidence="4">Srp40 C-terminal domain-containing protein</fullName>
    </recommendedName>
</protein>
<dbReference type="PaxDb" id="2903-EOD11585"/>
<reference evidence="3" key="1">
    <citation type="journal article" date="2013" name="Nature">
        <title>Pan genome of the phytoplankton Emiliania underpins its global distribution.</title>
        <authorList>
            <person name="Read B.A."/>
            <person name="Kegel J."/>
            <person name="Klute M.J."/>
            <person name="Kuo A."/>
            <person name="Lefebvre S.C."/>
            <person name="Maumus F."/>
            <person name="Mayer C."/>
            <person name="Miller J."/>
            <person name="Monier A."/>
            <person name="Salamov A."/>
            <person name="Young J."/>
            <person name="Aguilar M."/>
            <person name="Claverie J.M."/>
            <person name="Frickenhaus S."/>
            <person name="Gonzalez K."/>
            <person name="Herman E.K."/>
            <person name="Lin Y.C."/>
            <person name="Napier J."/>
            <person name="Ogata H."/>
            <person name="Sarno A.F."/>
            <person name="Shmutz J."/>
            <person name="Schroeder D."/>
            <person name="de Vargas C."/>
            <person name="Verret F."/>
            <person name="von Dassow P."/>
            <person name="Valentin K."/>
            <person name="Van de Peer Y."/>
            <person name="Wheeler G."/>
            <person name="Dacks J.B."/>
            <person name="Delwiche C.F."/>
            <person name="Dyhrman S.T."/>
            <person name="Glockner G."/>
            <person name="John U."/>
            <person name="Richards T."/>
            <person name="Worden A.Z."/>
            <person name="Zhang X."/>
            <person name="Grigoriev I.V."/>
            <person name="Allen A.E."/>
            <person name="Bidle K."/>
            <person name="Borodovsky M."/>
            <person name="Bowler C."/>
            <person name="Brownlee C."/>
            <person name="Cock J.M."/>
            <person name="Elias M."/>
            <person name="Gladyshev V.N."/>
            <person name="Groth M."/>
            <person name="Guda C."/>
            <person name="Hadaegh A."/>
            <person name="Iglesias-Rodriguez M.D."/>
            <person name="Jenkins J."/>
            <person name="Jones B.M."/>
            <person name="Lawson T."/>
            <person name="Leese F."/>
            <person name="Lindquist E."/>
            <person name="Lobanov A."/>
            <person name="Lomsadze A."/>
            <person name="Malik S.B."/>
            <person name="Marsh M.E."/>
            <person name="Mackinder L."/>
            <person name="Mock T."/>
            <person name="Mueller-Roeber B."/>
            <person name="Pagarete A."/>
            <person name="Parker M."/>
            <person name="Probert I."/>
            <person name="Quesneville H."/>
            <person name="Raines C."/>
            <person name="Rensing S.A."/>
            <person name="Riano-Pachon D.M."/>
            <person name="Richier S."/>
            <person name="Rokitta S."/>
            <person name="Shiraiwa Y."/>
            <person name="Soanes D.M."/>
            <person name="van der Giezen M."/>
            <person name="Wahlund T.M."/>
            <person name="Williams B."/>
            <person name="Wilson W."/>
            <person name="Wolfe G."/>
            <person name="Wurch L.L."/>
        </authorList>
    </citation>
    <scope>NUCLEOTIDE SEQUENCE</scope>
</reference>
<dbReference type="HOGENOM" id="CLU_1605781_0_0_1"/>
<organism evidence="2 3">
    <name type="scientific">Emiliania huxleyi (strain CCMP1516)</name>
    <dbReference type="NCBI Taxonomy" id="280463"/>
    <lineage>
        <taxon>Eukaryota</taxon>
        <taxon>Haptista</taxon>
        <taxon>Haptophyta</taxon>
        <taxon>Prymnesiophyceae</taxon>
        <taxon>Isochrysidales</taxon>
        <taxon>Noelaerhabdaceae</taxon>
        <taxon>Emiliania</taxon>
    </lineage>
</organism>
<sequence>MDSLLYLQGNDDDDDDDEEEGEEEIEAGVDAAAAAGSGGAGSSALDFEAVKRAGYTGSNTALSDTATSKRLDEEAKERRAAKEAAAAADAEAEEARAAALAQEERTLLDRKLIDEKYPKQNRFSKTGEDFRKKEARKRKMGQQNSGGDWVQEEKRRIRHAGMNCDS</sequence>
<reference evidence="2" key="2">
    <citation type="submission" date="2024-10" db="UniProtKB">
        <authorList>
            <consortium name="EnsemblProtists"/>
        </authorList>
    </citation>
    <scope>IDENTIFICATION</scope>
</reference>
<dbReference type="KEGG" id="ehx:EMIHUDRAFT_437568"/>
<feature type="compositionally biased region" description="Acidic residues" evidence="1">
    <location>
        <begin position="10"/>
        <end position="25"/>
    </location>
</feature>
<feature type="region of interest" description="Disordered" evidence="1">
    <location>
        <begin position="112"/>
        <end position="166"/>
    </location>
</feature>
<dbReference type="Proteomes" id="UP000013827">
    <property type="component" value="Unassembled WGS sequence"/>
</dbReference>
<feature type="compositionally biased region" description="Polar residues" evidence="1">
    <location>
        <begin position="56"/>
        <end position="66"/>
    </location>
</feature>
<dbReference type="RefSeq" id="XP_005764014.1">
    <property type="nucleotide sequence ID" value="XM_005763957.1"/>
</dbReference>
<evidence type="ECO:0000313" key="2">
    <source>
        <dbReference type="EnsemblProtists" id="EOD11585"/>
    </source>
</evidence>
<dbReference type="EnsemblProtists" id="EOD11585">
    <property type="protein sequence ID" value="EOD11585"/>
    <property type="gene ID" value="EMIHUDRAFT_437568"/>
</dbReference>
<evidence type="ECO:0000313" key="3">
    <source>
        <dbReference type="Proteomes" id="UP000013827"/>
    </source>
</evidence>
<proteinExistence type="predicted"/>
<feature type="region of interest" description="Disordered" evidence="1">
    <location>
        <begin position="1"/>
        <end position="25"/>
    </location>
</feature>
<dbReference type="AlphaFoldDB" id="A0A0D3IK00"/>
<name>A0A0D3IK00_EMIH1</name>
<keyword evidence="3" id="KW-1185">Reference proteome</keyword>
<dbReference type="GeneID" id="17257824"/>